<evidence type="ECO:0000313" key="9">
    <source>
        <dbReference type="EMBL" id="MSS57519.1"/>
    </source>
</evidence>
<dbReference type="InterPro" id="IPR029026">
    <property type="entry name" value="tRNA_m1G_MTases_N"/>
</dbReference>
<comment type="caution">
    <text evidence="6">Lacks conserved residue(s) required for the propagation of feature annotation.</text>
</comment>
<keyword evidence="4 6" id="KW-0949">S-adenosyl-L-methionine</keyword>
<dbReference type="InterPro" id="IPR016914">
    <property type="entry name" value="TrmL"/>
</dbReference>
<dbReference type="Gene3D" id="3.40.1280.10">
    <property type="match status" value="1"/>
</dbReference>
<reference evidence="9 10" key="1">
    <citation type="submission" date="2019-08" db="EMBL/GenBank/DDBJ databases">
        <title>In-depth cultivation of the pig gut microbiome towards novel bacterial diversity and tailored functional studies.</title>
        <authorList>
            <person name="Wylensek D."/>
            <person name="Hitch T.C.A."/>
            <person name="Clavel T."/>
        </authorList>
    </citation>
    <scope>NUCLEOTIDE SEQUENCE [LARGE SCALE GENOMIC DNA]</scope>
    <source>
        <strain evidence="9 10">Oil+RF-744-GAM-WT-6</strain>
    </source>
</reference>
<keyword evidence="3 6" id="KW-0808">Transferase</keyword>
<name>A0A7X2NQ97_9FIRM</name>
<dbReference type="EC" id="2.1.1.207" evidence="6"/>
<evidence type="ECO:0000256" key="4">
    <source>
        <dbReference type="ARBA" id="ARBA00022691"/>
    </source>
</evidence>
<keyword evidence="2 6" id="KW-0489">Methyltransferase</keyword>
<dbReference type="GO" id="GO:0008175">
    <property type="term" value="F:tRNA methyltransferase activity"/>
    <property type="evidence" value="ECO:0007669"/>
    <property type="project" value="UniProtKB-UniRule"/>
</dbReference>
<accession>A0A7X2NQ97</accession>
<dbReference type="CDD" id="cd18094">
    <property type="entry name" value="SpoU-like_TrmL"/>
    <property type="match status" value="1"/>
</dbReference>
<protein>
    <recommendedName>
        <fullName evidence="6">Putative tRNA (cytidine(34)-2'-O)-methyltransferase</fullName>
        <ecNumber evidence="6">2.1.1.207</ecNumber>
    </recommendedName>
    <alternativeName>
        <fullName evidence="6">tRNA (cytidine/uridine-2'-O-)-methyltransferase</fullName>
    </alternativeName>
</protein>
<dbReference type="HAMAP" id="MF_01885">
    <property type="entry name" value="tRNA_methyltr_TrmL"/>
    <property type="match status" value="1"/>
</dbReference>
<dbReference type="InterPro" id="IPR001537">
    <property type="entry name" value="SpoU_MeTrfase"/>
</dbReference>
<comment type="similarity">
    <text evidence="6">Belongs to the class IV-like SAM-binding methyltransferase superfamily. RNA methyltransferase TrmH family. TrmL subfamily.</text>
</comment>
<feature type="binding site" evidence="6 7">
    <location>
        <position position="101"/>
    </location>
    <ligand>
        <name>S-adenosyl-L-methionine</name>
        <dbReference type="ChEBI" id="CHEBI:59789"/>
    </ligand>
</feature>
<comment type="catalytic activity">
    <reaction evidence="6">
        <text>cytidine(34) in tRNA + S-adenosyl-L-methionine = 2'-O-methylcytidine(34) in tRNA + S-adenosyl-L-homocysteine + H(+)</text>
        <dbReference type="Rhea" id="RHEA:43084"/>
        <dbReference type="Rhea" id="RHEA-COMP:10331"/>
        <dbReference type="Rhea" id="RHEA-COMP:10332"/>
        <dbReference type="ChEBI" id="CHEBI:15378"/>
        <dbReference type="ChEBI" id="CHEBI:57856"/>
        <dbReference type="ChEBI" id="CHEBI:59789"/>
        <dbReference type="ChEBI" id="CHEBI:74495"/>
        <dbReference type="ChEBI" id="CHEBI:82748"/>
        <dbReference type="EC" id="2.1.1.207"/>
    </reaction>
</comment>
<dbReference type="PANTHER" id="PTHR42971:SF1">
    <property type="entry name" value="TRNA (CYTIDINE(34)-2'-O)-METHYLTRANSFERASE"/>
    <property type="match status" value="1"/>
</dbReference>
<comment type="catalytic activity">
    <reaction evidence="6">
        <text>5-carboxymethylaminomethyluridine(34) in tRNA(Leu) + S-adenosyl-L-methionine = 5-carboxymethylaminomethyl-2'-O-methyluridine(34) in tRNA(Leu) + S-adenosyl-L-homocysteine + H(+)</text>
        <dbReference type="Rhea" id="RHEA:43088"/>
        <dbReference type="Rhea" id="RHEA-COMP:10333"/>
        <dbReference type="Rhea" id="RHEA-COMP:10334"/>
        <dbReference type="ChEBI" id="CHEBI:15378"/>
        <dbReference type="ChEBI" id="CHEBI:57856"/>
        <dbReference type="ChEBI" id="CHEBI:59789"/>
        <dbReference type="ChEBI" id="CHEBI:74508"/>
        <dbReference type="ChEBI" id="CHEBI:74511"/>
        <dbReference type="EC" id="2.1.1.207"/>
    </reaction>
</comment>
<evidence type="ECO:0000256" key="5">
    <source>
        <dbReference type="ARBA" id="ARBA00022694"/>
    </source>
</evidence>
<evidence type="ECO:0000313" key="10">
    <source>
        <dbReference type="Proteomes" id="UP000461880"/>
    </source>
</evidence>
<proteinExistence type="inferred from homology"/>
<dbReference type="GO" id="GO:0005737">
    <property type="term" value="C:cytoplasm"/>
    <property type="evidence" value="ECO:0007669"/>
    <property type="project" value="UniProtKB-SubCell"/>
</dbReference>
<feature type="binding site" evidence="6 7">
    <location>
        <position position="122"/>
    </location>
    <ligand>
        <name>S-adenosyl-L-methionine</name>
        <dbReference type="ChEBI" id="CHEBI:59789"/>
    </ligand>
</feature>
<dbReference type="Proteomes" id="UP000461880">
    <property type="component" value="Unassembled WGS sequence"/>
</dbReference>
<dbReference type="PIRSF" id="PIRSF029256">
    <property type="entry name" value="SpoU_TrmH_prd"/>
    <property type="match status" value="1"/>
</dbReference>
<evidence type="ECO:0000256" key="3">
    <source>
        <dbReference type="ARBA" id="ARBA00022679"/>
    </source>
</evidence>
<evidence type="ECO:0000256" key="1">
    <source>
        <dbReference type="ARBA" id="ARBA00022490"/>
    </source>
</evidence>
<dbReference type="GO" id="GO:0002130">
    <property type="term" value="P:wobble position ribose methylation"/>
    <property type="evidence" value="ECO:0007669"/>
    <property type="project" value="TreeGrafter"/>
</dbReference>
<dbReference type="InterPro" id="IPR029028">
    <property type="entry name" value="Alpha/beta_knot_MTases"/>
</dbReference>
<dbReference type="PANTHER" id="PTHR42971">
    <property type="entry name" value="TRNA (CYTIDINE(34)-2'-O)-METHYLTRANSFERASE"/>
    <property type="match status" value="1"/>
</dbReference>
<dbReference type="GO" id="GO:0003723">
    <property type="term" value="F:RNA binding"/>
    <property type="evidence" value="ECO:0007669"/>
    <property type="project" value="InterPro"/>
</dbReference>
<comment type="caution">
    <text evidence="9">The sequence shown here is derived from an EMBL/GenBank/DDBJ whole genome shotgun (WGS) entry which is preliminary data.</text>
</comment>
<dbReference type="EMBL" id="VUMN01000001">
    <property type="protein sequence ID" value="MSS57519.1"/>
    <property type="molecule type" value="Genomic_DNA"/>
</dbReference>
<evidence type="ECO:0000256" key="7">
    <source>
        <dbReference type="PIRSR" id="PIRSR029256-1"/>
    </source>
</evidence>
<dbReference type="SUPFAM" id="SSF75217">
    <property type="entry name" value="alpha/beta knot"/>
    <property type="match status" value="1"/>
</dbReference>
<evidence type="ECO:0000256" key="2">
    <source>
        <dbReference type="ARBA" id="ARBA00022603"/>
    </source>
</evidence>
<gene>
    <name evidence="9" type="ORF">FYJ51_01145</name>
</gene>
<evidence type="ECO:0000259" key="8">
    <source>
        <dbReference type="Pfam" id="PF00588"/>
    </source>
</evidence>
<sequence>MRNAVLYEPEIPQNTGNIMRTCAAFGWVLHLIEPLGFYLDEAHLKRAGMDYIGKMEYHVWPDWQTFYESHPGEYYFTTRYGTKTPDSFSYSAEKDLYLVFGKESTGIDKEILRNHLDRCMRIPMEPDARCLNVSNTAAICMYEVERQLGYPGLSREEVQKGSDFLQRSCVL</sequence>
<dbReference type="GO" id="GO:0008757">
    <property type="term" value="F:S-adenosylmethionine-dependent methyltransferase activity"/>
    <property type="evidence" value="ECO:0007669"/>
    <property type="project" value="UniProtKB-UniRule"/>
</dbReference>
<organism evidence="9 10">
    <name type="scientific">Stecheria intestinalis</name>
    <dbReference type="NCBI Taxonomy" id="2606630"/>
    <lineage>
        <taxon>Bacteria</taxon>
        <taxon>Bacillati</taxon>
        <taxon>Bacillota</taxon>
        <taxon>Erysipelotrichia</taxon>
        <taxon>Erysipelotrichales</taxon>
        <taxon>Erysipelotrichaceae</taxon>
        <taxon>Stecheria</taxon>
    </lineage>
</organism>
<keyword evidence="1 6" id="KW-0963">Cytoplasm</keyword>
<dbReference type="AlphaFoldDB" id="A0A7X2NQ97"/>
<feature type="domain" description="tRNA/rRNA methyltransferase SpoU type" evidence="8">
    <location>
        <begin position="4"/>
        <end position="142"/>
    </location>
</feature>
<dbReference type="Pfam" id="PF00588">
    <property type="entry name" value="SpoU_methylase"/>
    <property type="match status" value="1"/>
</dbReference>
<keyword evidence="10" id="KW-1185">Reference proteome</keyword>
<comment type="function">
    <text evidence="6">Could methylate the ribose at the nucleotide 34 wobble position in tRNA.</text>
</comment>
<evidence type="ECO:0000256" key="6">
    <source>
        <dbReference type="HAMAP-Rule" id="MF_01885"/>
    </source>
</evidence>
<dbReference type="RefSeq" id="WP_154502273.1">
    <property type="nucleotide sequence ID" value="NZ_VUMN01000001.1"/>
</dbReference>
<keyword evidence="5 6" id="KW-0819">tRNA processing</keyword>
<comment type="subcellular location">
    <subcellularLocation>
        <location evidence="6">Cytoplasm</location>
    </subcellularLocation>
</comment>